<sequence>MTTTRPYLCHVAGRTPASGPVIAVLTDGPTDLAVAAHAAGVAARSGTLLIAAAAVHTTGPSLNVLLHHARERRLHADSVAIVGRVAPVLHRAGVAWMRSSLLLPAGTDALRALPVAAVRQLVDRFGAVAVVTARPLRDPTGVLQPAPRLPDDPASAAAGRPAIS</sequence>
<reference evidence="2" key="1">
    <citation type="submission" date="2021-01" db="EMBL/GenBank/DDBJ databases">
        <title>Whole genome shotgun sequence of Spirilliplanes yamanashiensis NBRC 15828.</title>
        <authorList>
            <person name="Komaki H."/>
            <person name="Tamura T."/>
        </authorList>
    </citation>
    <scope>NUCLEOTIDE SEQUENCE</scope>
    <source>
        <strain evidence="2">NBRC 15828</strain>
    </source>
</reference>
<dbReference type="RefSeq" id="WP_203939913.1">
    <property type="nucleotide sequence ID" value="NZ_BAAAGJ010000005.1"/>
</dbReference>
<keyword evidence="3" id="KW-1185">Reference proteome</keyword>
<gene>
    <name evidence="2" type="ORF">Sya03_40400</name>
</gene>
<dbReference type="Proteomes" id="UP000652013">
    <property type="component" value="Unassembled WGS sequence"/>
</dbReference>
<feature type="region of interest" description="Disordered" evidence="1">
    <location>
        <begin position="140"/>
        <end position="164"/>
    </location>
</feature>
<evidence type="ECO:0000313" key="2">
    <source>
        <dbReference type="EMBL" id="GIJ04688.1"/>
    </source>
</evidence>
<comment type="caution">
    <text evidence="2">The sequence shown here is derived from an EMBL/GenBank/DDBJ whole genome shotgun (WGS) entry which is preliminary data.</text>
</comment>
<proteinExistence type="predicted"/>
<organism evidence="2 3">
    <name type="scientific">Spirilliplanes yamanashiensis</name>
    <dbReference type="NCBI Taxonomy" id="42233"/>
    <lineage>
        <taxon>Bacteria</taxon>
        <taxon>Bacillati</taxon>
        <taxon>Actinomycetota</taxon>
        <taxon>Actinomycetes</taxon>
        <taxon>Micromonosporales</taxon>
        <taxon>Micromonosporaceae</taxon>
        <taxon>Spirilliplanes</taxon>
    </lineage>
</organism>
<protein>
    <submittedName>
        <fullName evidence="2">Uncharacterized protein</fullName>
    </submittedName>
</protein>
<dbReference type="EMBL" id="BOOY01000029">
    <property type="protein sequence ID" value="GIJ04688.1"/>
    <property type="molecule type" value="Genomic_DNA"/>
</dbReference>
<dbReference type="AlphaFoldDB" id="A0A8J3YBI6"/>
<evidence type="ECO:0000256" key="1">
    <source>
        <dbReference type="SAM" id="MobiDB-lite"/>
    </source>
</evidence>
<evidence type="ECO:0000313" key="3">
    <source>
        <dbReference type="Proteomes" id="UP000652013"/>
    </source>
</evidence>
<name>A0A8J3YBI6_9ACTN</name>
<accession>A0A8J3YBI6</accession>